<evidence type="ECO:0000256" key="3">
    <source>
        <dbReference type="ARBA" id="ARBA00022679"/>
    </source>
</evidence>
<organism evidence="6 7">
    <name type="scientific">Tetragenococcus halophilus subsp. halophilus</name>
    <dbReference type="NCBI Taxonomy" id="1513897"/>
    <lineage>
        <taxon>Bacteria</taxon>
        <taxon>Bacillati</taxon>
        <taxon>Bacillota</taxon>
        <taxon>Bacilli</taxon>
        <taxon>Lactobacillales</taxon>
        <taxon>Enterococcaceae</taxon>
        <taxon>Tetragenococcus</taxon>
    </lineage>
</organism>
<keyword evidence="2" id="KW-0963">Cytoplasm</keyword>
<evidence type="ECO:0000259" key="5">
    <source>
        <dbReference type="PROSITE" id="PS51186"/>
    </source>
</evidence>
<reference evidence="6 7" key="1">
    <citation type="submission" date="2016-05" db="EMBL/GenBank/DDBJ databases">
        <title>Whole genome sequencing of Tetragenococcus halophilus subsp. halophilus NISL 7118.</title>
        <authorList>
            <person name="Shiwa Y."/>
            <person name="Nishimura I."/>
            <person name="Yoshikawa H."/>
            <person name="Koyama Y."/>
            <person name="Oguma T."/>
        </authorList>
    </citation>
    <scope>NUCLEOTIDE SEQUENCE [LARGE SCALE GENOMIC DNA]</scope>
    <source>
        <strain evidence="6 7">NISL 7118</strain>
    </source>
</reference>
<dbReference type="PANTHER" id="PTHR43420">
    <property type="entry name" value="ACETYLTRANSFERASE"/>
    <property type="match status" value="1"/>
</dbReference>
<dbReference type="GO" id="GO:0008080">
    <property type="term" value="F:N-acetyltransferase activity"/>
    <property type="evidence" value="ECO:0007669"/>
    <property type="project" value="InterPro"/>
</dbReference>
<name>A0A2H6CU01_TETHA</name>
<dbReference type="EMBL" id="BDEC01000049">
    <property type="protein sequence ID" value="GBD68459.1"/>
    <property type="molecule type" value="Genomic_DNA"/>
</dbReference>
<protein>
    <submittedName>
        <fullName evidence="6">Putative ribosomal-protein-alanine acetyltransferase</fullName>
    </submittedName>
</protein>
<dbReference type="AlphaFoldDB" id="A0A2H6CU01"/>
<dbReference type="CDD" id="cd04301">
    <property type="entry name" value="NAT_SF"/>
    <property type="match status" value="1"/>
</dbReference>
<comment type="caution">
    <text evidence="6">The sequence shown here is derived from an EMBL/GenBank/DDBJ whole genome shotgun (WGS) entry which is preliminary data.</text>
</comment>
<gene>
    <name evidence="6" type="ORF">TEHN7118_1265</name>
</gene>
<dbReference type="Pfam" id="PF00583">
    <property type="entry name" value="Acetyltransf_1"/>
    <property type="match status" value="1"/>
</dbReference>
<proteinExistence type="inferred from homology"/>
<dbReference type="RefSeq" id="WP_253210795.1">
    <property type="nucleotide sequence ID" value="NZ_BDEC01000049.1"/>
</dbReference>
<evidence type="ECO:0000256" key="2">
    <source>
        <dbReference type="ARBA" id="ARBA00022490"/>
    </source>
</evidence>
<evidence type="ECO:0000256" key="1">
    <source>
        <dbReference type="ARBA" id="ARBA00005395"/>
    </source>
</evidence>
<keyword evidence="4" id="KW-0012">Acyltransferase</keyword>
<keyword evidence="3 6" id="KW-0808">Transferase</keyword>
<feature type="domain" description="N-acetyltransferase" evidence="5">
    <location>
        <begin position="1"/>
        <end position="151"/>
    </location>
</feature>
<evidence type="ECO:0000256" key="4">
    <source>
        <dbReference type="ARBA" id="ARBA00023315"/>
    </source>
</evidence>
<dbReference type="Gene3D" id="3.40.630.30">
    <property type="match status" value="1"/>
</dbReference>
<evidence type="ECO:0000313" key="7">
    <source>
        <dbReference type="Proteomes" id="UP000236214"/>
    </source>
</evidence>
<dbReference type="InterPro" id="IPR050680">
    <property type="entry name" value="YpeA/RimI_acetyltransf"/>
</dbReference>
<dbReference type="InterPro" id="IPR000182">
    <property type="entry name" value="GNAT_dom"/>
</dbReference>
<keyword evidence="7" id="KW-1185">Reference proteome</keyword>
<dbReference type="InterPro" id="IPR016181">
    <property type="entry name" value="Acyl_CoA_acyltransferase"/>
</dbReference>
<dbReference type="NCBIfam" id="TIGR01575">
    <property type="entry name" value="rimI"/>
    <property type="match status" value="1"/>
</dbReference>
<dbReference type="Proteomes" id="UP000236214">
    <property type="component" value="Unassembled WGS sequence"/>
</dbReference>
<sequence length="163" mass="18946">MMRLINECFFSPKELAQQLFALSNKSFAAGSPWTKEQFEAEIFNKHCGYLILEDEEIVAYLCYHQFLDEMEVFNLAISPDEQGKGYGHLLLHHLNQIALAEQVAQIFLEVRVSNQAAQNLYLKNGFNKRGHRTGYYSKPVEDALVMVKKVRPEKDNERIDIRY</sequence>
<dbReference type="SUPFAM" id="SSF55729">
    <property type="entry name" value="Acyl-CoA N-acyltransferases (Nat)"/>
    <property type="match status" value="1"/>
</dbReference>
<evidence type="ECO:0000313" key="6">
    <source>
        <dbReference type="EMBL" id="GBD68459.1"/>
    </source>
</evidence>
<accession>A0A2H6CU01</accession>
<dbReference type="PANTHER" id="PTHR43420:SF44">
    <property type="entry name" value="ACETYLTRANSFERASE YPEA"/>
    <property type="match status" value="1"/>
</dbReference>
<dbReference type="InterPro" id="IPR006464">
    <property type="entry name" value="AcTrfase_RimI/Ard1"/>
</dbReference>
<comment type="similarity">
    <text evidence="1">Belongs to the acetyltransferase family. RimI subfamily.</text>
</comment>
<dbReference type="PROSITE" id="PS51186">
    <property type="entry name" value="GNAT"/>
    <property type="match status" value="1"/>
</dbReference>